<evidence type="ECO:0000259" key="3">
    <source>
        <dbReference type="Pfam" id="PF04755"/>
    </source>
</evidence>
<evidence type="ECO:0000256" key="1">
    <source>
        <dbReference type="ARBA" id="ARBA00004474"/>
    </source>
</evidence>
<dbReference type="KEGG" id="smo:SELMODRAFT_58058"/>
<evidence type="ECO:0000256" key="2">
    <source>
        <dbReference type="ARBA" id="ARBA00022640"/>
    </source>
</evidence>
<name>D8RR92_SELML</name>
<evidence type="ECO:0000313" key="5">
    <source>
        <dbReference type="Proteomes" id="UP000001514"/>
    </source>
</evidence>
<dbReference type="InParanoid" id="D8RR92"/>
<gene>
    <name evidence="4" type="ORF">SELMODRAFT_58058</name>
</gene>
<feature type="non-terminal residue" evidence="4">
    <location>
        <position position="1"/>
    </location>
</feature>
<accession>D8RR92</accession>
<dbReference type="AlphaFoldDB" id="D8RR92"/>
<dbReference type="Pfam" id="PF04755">
    <property type="entry name" value="PAP_fibrillin"/>
    <property type="match status" value="1"/>
</dbReference>
<dbReference type="PANTHER" id="PTHR31906">
    <property type="entry name" value="PLASTID-LIPID-ASSOCIATED PROTEIN 4, CHLOROPLASTIC-RELATED"/>
    <property type="match status" value="1"/>
</dbReference>
<proteinExistence type="predicted"/>
<dbReference type="STRING" id="88036.D8RR92"/>
<feature type="domain" description="Plastid lipid-associated protein/fibrillin conserved" evidence="3">
    <location>
        <begin position="2"/>
        <end position="172"/>
    </location>
</feature>
<comment type="subcellular location">
    <subcellularLocation>
        <location evidence="1">Plastid</location>
    </subcellularLocation>
</comment>
<reference evidence="4 5" key="1">
    <citation type="journal article" date="2011" name="Science">
        <title>The Selaginella genome identifies genetic changes associated with the evolution of vascular plants.</title>
        <authorList>
            <person name="Banks J.A."/>
            <person name="Nishiyama T."/>
            <person name="Hasebe M."/>
            <person name="Bowman J.L."/>
            <person name="Gribskov M."/>
            <person name="dePamphilis C."/>
            <person name="Albert V.A."/>
            <person name="Aono N."/>
            <person name="Aoyama T."/>
            <person name="Ambrose B.A."/>
            <person name="Ashton N.W."/>
            <person name="Axtell M.J."/>
            <person name="Barker E."/>
            <person name="Barker M.S."/>
            <person name="Bennetzen J.L."/>
            <person name="Bonawitz N.D."/>
            <person name="Chapple C."/>
            <person name="Cheng C."/>
            <person name="Correa L.G."/>
            <person name="Dacre M."/>
            <person name="DeBarry J."/>
            <person name="Dreyer I."/>
            <person name="Elias M."/>
            <person name="Engstrom E.M."/>
            <person name="Estelle M."/>
            <person name="Feng L."/>
            <person name="Finet C."/>
            <person name="Floyd S.K."/>
            <person name="Frommer W.B."/>
            <person name="Fujita T."/>
            <person name="Gramzow L."/>
            <person name="Gutensohn M."/>
            <person name="Harholt J."/>
            <person name="Hattori M."/>
            <person name="Heyl A."/>
            <person name="Hirai T."/>
            <person name="Hiwatashi Y."/>
            <person name="Ishikawa M."/>
            <person name="Iwata M."/>
            <person name="Karol K.G."/>
            <person name="Koehler B."/>
            <person name="Kolukisaoglu U."/>
            <person name="Kubo M."/>
            <person name="Kurata T."/>
            <person name="Lalonde S."/>
            <person name="Li K."/>
            <person name="Li Y."/>
            <person name="Litt A."/>
            <person name="Lyons E."/>
            <person name="Manning G."/>
            <person name="Maruyama T."/>
            <person name="Michael T.P."/>
            <person name="Mikami K."/>
            <person name="Miyazaki S."/>
            <person name="Morinaga S."/>
            <person name="Murata T."/>
            <person name="Mueller-Roeber B."/>
            <person name="Nelson D.R."/>
            <person name="Obara M."/>
            <person name="Oguri Y."/>
            <person name="Olmstead R.G."/>
            <person name="Onodera N."/>
            <person name="Petersen B.L."/>
            <person name="Pils B."/>
            <person name="Prigge M."/>
            <person name="Rensing S.A."/>
            <person name="Riano-Pachon D.M."/>
            <person name="Roberts A.W."/>
            <person name="Sato Y."/>
            <person name="Scheller H.V."/>
            <person name="Schulz B."/>
            <person name="Schulz C."/>
            <person name="Shakirov E.V."/>
            <person name="Shibagaki N."/>
            <person name="Shinohara N."/>
            <person name="Shippen D.E."/>
            <person name="Soerensen I."/>
            <person name="Sotooka R."/>
            <person name="Sugimoto N."/>
            <person name="Sugita M."/>
            <person name="Sumikawa N."/>
            <person name="Tanurdzic M."/>
            <person name="Theissen G."/>
            <person name="Ulvskov P."/>
            <person name="Wakazuki S."/>
            <person name="Weng J.K."/>
            <person name="Willats W.W."/>
            <person name="Wipf D."/>
            <person name="Wolf P.G."/>
            <person name="Yang L."/>
            <person name="Zimmer A.D."/>
            <person name="Zhu Q."/>
            <person name="Mitros T."/>
            <person name="Hellsten U."/>
            <person name="Loque D."/>
            <person name="Otillar R."/>
            <person name="Salamov A."/>
            <person name="Schmutz J."/>
            <person name="Shapiro H."/>
            <person name="Lindquist E."/>
            <person name="Lucas S."/>
            <person name="Rokhsar D."/>
            <person name="Grigoriev I.V."/>
        </authorList>
    </citation>
    <scope>NUCLEOTIDE SEQUENCE [LARGE SCALE GENOMIC DNA]</scope>
</reference>
<evidence type="ECO:0000313" key="4">
    <source>
        <dbReference type="EMBL" id="EFJ25202.1"/>
    </source>
</evidence>
<dbReference type="Proteomes" id="UP000001514">
    <property type="component" value="Unassembled WGS sequence"/>
</dbReference>
<dbReference type="EMBL" id="GL377587">
    <property type="protein sequence ID" value="EFJ25202.1"/>
    <property type="molecule type" value="Genomic_DNA"/>
</dbReference>
<keyword evidence="5" id="KW-1185">Reference proteome</keyword>
<dbReference type="GO" id="GO:0009536">
    <property type="term" value="C:plastid"/>
    <property type="evidence" value="ECO:0007669"/>
    <property type="project" value="UniProtKB-SubCell"/>
</dbReference>
<protein>
    <recommendedName>
        <fullName evidence="3">Plastid lipid-associated protein/fibrillin conserved domain-containing protein</fullName>
    </recommendedName>
</protein>
<organism evidence="5">
    <name type="scientific">Selaginella moellendorffii</name>
    <name type="common">Spikemoss</name>
    <dbReference type="NCBI Taxonomy" id="88036"/>
    <lineage>
        <taxon>Eukaryota</taxon>
        <taxon>Viridiplantae</taxon>
        <taxon>Streptophyta</taxon>
        <taxon>Embryophyta</taxon>
        <taxon>Tracheophyta</taxon>
        <taxon>Lycopodiopsida</taxon>
        <taxon>Selaginellales</taxon>
        <taxon>Selaginellaceae</taxon>
        <taxon>Selaginella</taxon>
    </lineage>
</organism>
<sequence>EEALIDALVGVGGRGRSASQEQLKAIANAVTALESEGGIEEPTKSELIEGVWRLMYTTRPSTASPIQRTFVGVDAFTVFQDIKLSDRSDQRVSNIVKFSEKIGELKVEAEASVASSKRINFRFDRAAFSFSFLPFKVPYPVPFRLLGDEAKGWLDTTYLSPSGNIRISRGNKVH</sequence>
<keyword evidence="2" id="KW-0934">Plastid</keyword>
<feature type="non-terminal residue" evidence="4">
    <location>
        <position position="174"/>
    </location>
</feature>
<dbReference type="InterPro" id="IPR006843">
    <property type="entry name" value="PAP/fibrillin_dom"/>
</dbReference>
<dbReference type="HOGENOM" id="CLU_1544016_0_0_1"/>
<dbReference type="eggNOG" id="ENOG502QUCQ">
    <property type="taxonomic scope" value="Eukaryota"/>
</dbReference>
<dbReference type="Gramene" id="EFJ25202">
    <property type="protein sequence ID" value="EFJ25202"/>
    <property type="gene ID" value="SELMODRAFT_58058"/>
</dbReference>
<dbReference type="OrthoDB" id="348976at2759"/>
<dbReference type="InterPro" id="IPR039633">
    <property type="entry name" value="PAP"/>
</dbReference>